<feature type="compositionally biased region" description="Basic and acidic residues" evidence="2">
    <location>
        <begin position="56"/>
        <end position="65"/>
    </location>
</feature>
<organism evidence="3 4">
    <name type="scientific">Cymbomonas tetramitiformis</name>
    <dbReference type="NCBI Taxonomy" id="36881"/>
    <lineage>
        <taxon>Eukaryota</taxon>
        <taxon>Viridiplantae</taxon>
        <taxon>Chlorophyta</taxon>
        <taxon>Pyramimonadophyceae</taxon>
        <taxon>Pyramimonadales</taxon>
        <taxon>Pyramimonadaceae</taxon>
        <taxon>Cymbomonas</taxon>
    </lineage>
</organism>
<evidence type="ECO:0000256" key="1">
    <source>
        <dbReference type="SAM" id="Coils"/>
    </source>
</evidence>
<dbReference type="EMBL" id="LGRX02017517">
    <property type="protein sequence ID" value="KAK3260671.1"/>
    <property type="molecule type" value="Genomic_DNA"/>
</dbReference>
<dbReference type="AlphaFoldDB" id="A0AAE0KTZ9"/>
<gene>
    <name evidence="3" type="ORF">CYMTET_30383</name>
</gene>
<feature type="compositionally biased region" description="Basic and acidic residues" evidence="2">
    <location>
        <begin position="35"/>
        <end position="48"/>
    </location>
</feature>
<evidence type="ECO:0000313" key="3">
    <source>
        <dbReference type="EMBL" id="KAK3260671.1"/>
    </source>
</evidence>
<accession>A0AAE0KTZ9</accession>
<dbReference type="Proteomes" id="UP001190700">
    <property type="component" value="Unassembled WGS sequence"/>
</dbReference>
<proteinExistence type="predicted"/>
<feature type="region of interest" description="Disordered" evidence="2">
    <location>
        <begin position="1"/>
        <end position="65"/>
    </location>
</feature>
<name>A0AAE0KTZ9_9CHLO</name>
<feature type="compositionally biased region" description="Basic and acidic residues" evidence="2">
    <location>
        <begin position="9"/>
        <end position="19"/>
    </location>
</feature>
<comment type="caution">
    <text evidence="3">The sequence shown here is derived from an EMBL/GenBank/DDBJ whole genome shotgun (WGS) entry which is preliminary data.</text>
</comment>
<reference evidence="3 4" key="1">
    <citation type="journal article" date="2015" name="Genome Biol. Evol.">
        <title>Comparative Genomics of a Bacterivorous Green Alga Reveals Evolutionary Causalities and Consequences of Phago-Mixotrophic Mode of Nutrition.</title>
        <authorList>
            <person name="Burns J.A."/>
            <person name="Paasch A."/>
            <person name="Narechania A."/>
            <person name="Kim E."/>
        </authorList>
    </citation>
    <scope>NUCLEOTIDE SEQUENCE [LARGE SCALE GENOMIC DNA]</scope>
    <source>
        <strain evidence="3 4">PLY_AMNH</strain>
    </source>
</reference>
<feature type="coiled-coil region" evidence="1">
    <location>
        <begin position="368"/>
        <end position="395"/>
    </location>
</feature>
<keyword evidence="4" id="KW-1185">Reference proteome</keyword>
<evidence type="ECO:0000313" key="4">
    <source>
        <dbReference type="Proteomes" id="UP001190700"/>
    </source>
</evidence>
<evidence type="ECO:0000256" key="2">
    <source>
        <dbReference type="SAM" id="MobiDB-lite"/>
    </source>
</evidence>
<keyword evidence="1" id="KW-0175">Coiled coil</keyword>
<sequence>MSQRGAKYKGKDGDEEKYGKGKPPSLARNSAGPLERGRKPTPKAKETQAAKPAAPKKPEFNADNLKHKFDMLSRKAEGDDLKFDENKVKNVMDKLAFNHQTKEVKSALWGFGTGLTQETEATMMKAQETLHLIAASKHAAKWVPSEVSFAVKATYIKVSTEAVNRLKFYEHNKALLREAMCAVDGGGALCEREGGAEGRAWRPHAVEKQQILDENQGLRQMLKPYISDIEESSALVKDLRETEDGINRALLMSAHTEIVRLKSREVDLEKQLSSKSLAARGLAAAKGDTKGENELKEEIVRLEEKSSRLQWMLGEKETEIEDLRSFYTASKAYELQEELQEVCETLDGTVAALQAMDAASKQDMAEFQEDFEGRVEDMEDQIATLEEDLDKVRGYVKECEVRSGLFGESPFITLERPPAQFRTWFERGWPDVDDDMSRPAVIHHTLVLPTIDHVLFGLTFTTI</sequence>
<protein>
    <submittedName>
        <fullName evidence="3">Uncharacterized protein</fullName>
    </submittedName>
</protein>